<evidence type="ECO:0000256" key="1">
    <source>
        <dbReference type="SAM" id="Phobius"/>
    </source>
</evidence>
<keyword evidence="1" id="KW-0472">Membrane</keyword>
<keyword evidence="1" id="KW-0812">Transmembrane</keyword>
<dbReference type="Proteomes" id="UP000295680">
    <property type="component" value="Unassembled WGS sequence"/>
</dbReference>
<dbReference type="InterPro" id="IPR025962">
    <property type="entry name" value="SdpI/YhfL"/>
</dbReference>
<name>A0A4R2K4H8_9PSEU</name>
<comment type="caution">
    <text evidence="2">The sequence shown here is derived from an EMBL/GenBank/DDBJ whole genome shotgun (WGS) entry which is preliminary data.</text>
</comment>
<keyword evidence="3" id="KW-1185">Reference proteome</keyword>
<organism evidence="2 3">
    <name type="scientific">Actinocrispum wychmicini</name>
    <dbReference type="NCBI Taxonomy" id="1213861"/>
    <lineage>
        <taxon>Bacteria</taxon>
        <taxon>Bacillati</taxon>
        <taxon>Actinomycetota</taxon>
        <taxon>Actinomycetes</taxon>
        <taxon>Pseudonocardiales</taxon>
        <taxon>Pseudonocardiaceae</taxon>
        <taxon>Actinocrispum</taxon>
    </lineage>
</organism>
<dbReference type="RefSeq" id="WP_424923330.1">
    <property type="nucleotide sequence ID" value="NZ_SLWS01000001.1"/>
</dbReference>
<gene>
    <name evidence="2" type="ORF">EV192_101470</name>
</gene>
<feature type="transmembrane region" description="Helical" evidence="1">
    <location>
        <begin position="75"/>
        <end position="95"/>
    </location>
</feature>
<dbReference type="AlphaFoldDB" id="A0A4R2K4H8"/>
<evidence type="ECO:0000313" key="2">
    <source>
        <dbReference type="EMBL" id="TCO64688.1"/>
    </source>
</evidence>
<reference evidence="2 3" key="1">
    <citation type="submission" date="2019-03" db="EMBL/GenBank/DDBJ databases">
        <title>Genomic Encyclopedia of Type Strains, Phase IV (KMG-IV): sequencing the most valuable type-strain genomes for metagenomic binning, comparative biology and taxonomic classification.</title>
        <authorList>
            <person name="Goeker M."/>
        </authorList>
    </citation>
    <scope>NUCLEOTIDE SEQUENCE [LARGE SCALE GENOMIC DNA]</scope>
    <source>
        <strain evidence="2 3">DSM 45934</strain>
    </source>
</reference>
<feature type="transmembrane region" description="Helical" evidence="1">
    <location>
        <begin position="6"/>
        <end position="27"/>
    </location>
</feature>
<keyword evidence="1" id="KW-1133">Transmembrane helix</keyword>
<proteinExistence type="predicted"/>
<evidence type="ECO:0000313" key="3">
    <source>
        <dbReference type="Proteomes" id="UP000295680"/>
    </source>
</evidence>
<dbReference type="EMBL" id="SLWS01000001">
    <property type="protein sequence ID" value="TCO64688.1"/>
    <property type="molecule type" value="Genomic_DNA"/>
</dbReference>
<accession>A0A4R2K4H8</accession>
<dbReference type="Pfam" id="PF13630">
    <property type="entry name" value="SdpI"/>
    <property type="match status" value="1"/>
</dbReference>
<feature type="transmembrane region" description="Helical" evidence="1">
    <location>
        <begin position="48"/>
        <end position="69"/>
    </location>
</feature>
<sequence>MIGAIALAAVGLLVATVGLLGLLERLPMNRFAGVRTTATMRDAETFRIGNKVAGLPVLVAGMVGVIGGVLGLATLIATIVAAAGMVAITVAGGVLGHKAALAVPEPAKELPAGCAGCACGNCGVKKLVQSDVARVSGQ</sequence>
<protein>
    <submittedName>
        <fullName evidence="2">SdpI/YhfL family protein</fullName>
    </submittedName>
</protein>